<dbReference type="InterPro" id="IPR050361">
    <property type="entry name" value="MPP/UQCRC_Complex"/>
</dbReference>
<dbReference type="PANTHER" id="PTHR11851">
    <property type="entry name" value="METALLOPROTEASE"/>
    <property type="match status" value="1"/>
</dbReference>
<dbReference type="OrthoDB" id="25333at2157"/>
<dbReference type="Pfam" id="PF05193">
    <property type="entry name" value="Peptidase_M16_C"/>
    <property type="match status" value="1"/>
</dbReference>
<dbReference type="GeneID" id="10289505"/>
<dbReference type="KEGG" id="vmo:VMUT_1853"/>
<sequence length="394" mass="45358">MNIEYYMLDNGLRLLINRIELPTIGIAVGVGIGSIYENEHLRGISHFAEHIIYRAYPNIDLEIEGLGGVSDAYTERTLTIYLFEVIPSELRNLLRLIYKMFSNRKVNSEDFERERQVILSEIKMRNDDPGTLIYDLGPRALFGDSDYGYPIIGSEESISSMTTKDLEDFLESYYTPDNMVISIVGSINMPTNEIMELFNKWDGKSSRKKVPTMGKGGPITIRKPIESAYLSYSWQYNVVNEDPSLLSIKSSLLEFHLVNGLSSYLMSRFRNKGLTYTIDMDRDYLPGTYYYQLVISAVNEGSIDIVKEELTNALLNINDVFRDEHYLNKRMNYLKYLISDYLRRPTQMAESMSYMELKLGNHDIEGFNKGLENYFRDSLSNLMTNGVWSAIIPL</sequence>
<evidence type="ECO:0000256" key="1">
    <source>
        <dbReference type="ARBA" id="ARBA00007261"/>
    </source>
</evidence>
<dbReference type="InterPro" id="IPR011765">
    <property type="entry name" value="Pept_M16_N"/>
</dbReference>
<dbReference type="InterPro" id="IPR007863">
    <property type="entry name" value="Peptidase_M16_C"/>
</dbReference>
<organism evidence="4 5">
    <name type="scientific">Vulcanisaeta moutnovskia (strain 768-28)</name>
    <dbReference type="NCBI Taxonomy" id="985053"/>
    <lineage>
        <taxon>Archaea</taxon>
        <taxon>Thermoproteota</taxon>
        <taxon>Thermoprotei</taxon>
        <taxon>Thermoproteales</taxon>
        <taxon>Thermoproteaceae</taxon>
        <taxon>Vulcanisaeta</taxon>
    </lineage>
</organism>
<dbReference type="HOGENOM" id="CLU_711015_0_0_2"/>
<protein>
    <submittedName>
        <fullName evidence="4">Peptidase M16 domain protein</fullName>
    </submittedName>
</protein>
<dbReference type="Proteomes" id="UP000007485">
    <property type="component" value="Chromosome"/>
</dbReference>
<feature type="domain" description="Peptidase M16 N-terminal" evidence="2">
    <location>
        <begin position="23"/>
        <end position="153"/>
    </location>
</feature>
<dbReference type="PANTHER" id="PTHR11851:SF49">
    <property type="entry name" value="MITOCHONDRIAL-PROCESSING PEPTIDASE SUBUNIT ALPHA"/>
    <property type="match status" value="1"/>
</dbReference>
<dbReference type="GO" id="GO:0046872">
    <property type="term" value="F:metal ion binding"/>
    <property type="evidence" value="ECO:0007669"/>
    <property type="project" value="InterPro"/>
</dbReference>
<evidence type="ECO:0000313" key="4">
    <source>
        <dbReference type="EMBL" id="ADY02054.1"/>
    </source>
</evidence>
<reference evidence="4 5" key="1">
    <citation type="journal article" date="2011" name="J. Bacteriol.">
        <title>Complete genome sequence of 'Vulcanisaeta moutnovskia' strain 768-28, a novel member of the hyperthermophilic crenarchaeal genus vulcanisaeta.</title>
        <authorList>
            <person name="Gumerov V.M."/>
            <person name="Mardanov A.V."/>
            <person name="Beletsky A.V."/>
            <person name="Prokofeva M.I."/>
            <person name="Bonch-Osmolovskaya E.A."/>
            <person name="Ravin N.V."/>
            <person name="Skryabin K.G."/>
        </authorList>
    </citation>
    <scope>NUCLEOTIDE SEQUENCE [LARGE SCALE GENOMIC DNA]</scope>
    <source>
        <strain evidence="4 5">768-28</strain>
    </source>
</reference>
<dbReference type="Gene3D" id="3.30.830.10">
    <property type="entry name" value="Metalloenzyme, LuxS/M16 peptidase-like"/>
    <property type="match status" value="2"/>
</dbReference>
<gene>
    <name evidence="4" type="ordered locus">VMUT_1853</name>
</gene>
<keyword evidence="5" id="KW-1185">Reference proteome</keyword>
<evidence type="ECO:0000313" key="5">
    <source>
        <dbReference type="Proteomes" id="UP000007485"/>
    </source>
</evidence>
<feature type="domain" description="Peptidase M16 C-terminal" evidence="3">
    <location>
        <begin position="161"/>
        <end position="317"/>
    </location>
</feature>
<comment type="similarity">
    <text evidence="1">Belongs to the peptidase M16 family.</text>
</comment>
<evidence type="ECO:0000259" key="2">
    <source>
        <dbReference type="Pfam" id="PF00675"/>
    </source>
</evidence>
<dbReference type="InterPro" id="IPR011249">
    <property type="entry name" value="Metalloenz_LuxS/M16"/>
</dbReference>
<accession>F0QVF2</accession>
<dbReference type="AlphaFoldDB" id="F0QVF2"/>
<name>F0QVF2_VULM7</name>
<dbReference type="SUPFAM" id="SSF63411">
    <property type="entry name" value="LuxS/MPP-like metallohydrolase"/>
    <property type="match status" value="2"/>
</dbReference>
<dbReference type="STRING" id="985053.VMUT_1853"/>
<dbReference type="RefSeq" id="WP_013605216.1">
    <property type="nucleotide sequence ID" value="NC_015151.1"/>
</dbReference>
<dbReference type="EMBL" id="CP002529">
    <property type="protein sequence ID" value="ADY02054.1"/>
    <property type="molecule type" value="Genomic_DNA"/>
</dbReference>
<proteinExistence type="inferred from homology"/>
<dbReference type="Pfam" id="PF00675">
    <property type="entry name" value="Peptidase_M16"/>
    <property type="match status" value="1"/>
</dbReference>
<dbReference type="eggNOG" id="arCOG04065">
    <property type="taxonomic scope" value="Archaea"/>
</dbReference>
<evidence type="ECO:0000259" key="3">
    <source>
        <dbReference type="Pfam" id="PF05193"/>
    </source>
</evidence>